<feature type="coiled-coil region" evidence="1">
    <location>
        <begin position="24"/>
        <end position="51"/>
    </location>
</feature>
<proteinExistence type="predicted"/>
<reference evidence="2" key="1">
    <citation type="submission" date="2020-10" db="EMBL/GenBank/DDBJ databases">
        <authorList>
            <person name="Kikuchi T."/>
        </authorList>
    </citation>
    <scope>NUCLEOTIDE SEQUENCE</scope>
    <source>
        <strain evidence="2">NKZ352</strain>
    </source>
</reference>
<name>A0A8S1HA83_9PELO</name>
<dbReference type="EMBL" id="CAJGYM010000032">
    <property type="protein sequence ID" value="CAD6193033.1"/>
    <property type="molecule type" value="Genomic_DNA"/>
</dbReference>
<evidence type="ECO:0000313" key="2">
    <source>
        <dbReference type="EMBL" id="CAD6193033.1"/>
    </source>
</evidence>
<accession>A0A8S1HA83</accession>
<dbReference type="Proteomes" id="UP000835052">
    <property type="component" value="Unassembled WGS sequence"/>
</dbReference>
<gene>
    <name evidence="2" type="ORF">CAUJ_LOCUS8952</name>
</gene>
<evidence type="ECO:0000313" key="3">
    <source>
        <dbReference type="Proteomes" id="UP000835052"/>
    </source>
</evidence>
<keyword evidence="1" id="KW-0175">Coiled coil</keyword>
<dbReference type="OrthoDB" id="10060792at2759"/>
<evidence type="ECO:0000256" key="1">
    <source>
        <dbReference type="SAM" id="Coils"/>
    </source>
</evidence>
<dbReference type="AlphaFoldDB" id="A0A8S1HA83"/>
<protein>
    <submittedName>
        <fullName evidence="2">Uncharacterized protein</fullName>
    </submittedName>
</protein>
<sequence length="74" mass="8918">MSERRIDVNRSNYSVIDNEFGNMRNRFEQERHRVEEEMRRLRSEFEGETLNIKKENGKVRLGKGLFLKITKTSN</sequence>
<keyword evidence="3" id="KW-1185">Reference proteome</keyword>
<comment type="caution">
    <text evidence="2">The sequence shown here is derived from an EMBL/GenBank/DDBJ whole genome shotgun (WGS) entry which is preliminary data.</text>
</comment>
<organism evidence="2 3">
    <name type="scientific">Caenorhabditis auriculariae</name>
    <dbReference type="NCBI Taxonomy" id="2777116"/>
    <lineage>
        <taxon>Eukaryota</taxon>
        <taxon>Metazoa</taxon>
        <taxon>Ecdysozoa</taxon>
        <taxon>Nematoda</taxon>
        <taxon>Chromadorea</taxon>
        <taxon>Rhabditida</taxon>
        <taxon>Rhabditina</taxon>
        <taxon>Rhabditomorpha</taxon>
        <taxon>Rhabditoidea</taxon>
        <taxon>Rhabditidae</taxon>
        <taxon>Peloderinae</taxon>
        <taxon>Caenorhabditis</taxon>
    </lineage>
</organism>